<name>A0A4S8JRU8_MUSBA</name>
<gene>
    <name evidence="2" type="ORF">C4D60_Mb01t30380</name>
</gene>
<evidence type="ECO:0000313" key="3">
    <source>
        <dbReference type="Proteomes" id="UP000317650"/>
    </source>
</evidence>
<dbReference type="Proteomes" id="UP000317650">
    <property type="component" value="Chromosome 1"/>
</dbReference>
<accession>A0A4S8JRU8</accession>
<evidence type="ECO:0000313" key="2">
    <source>
        <dbReference type="EMBL" id="THU64811.1"/>
    </source>
</evidence>
<dbReference type="SUPFAM" id="SSF81383">
    <property type="entry name" value="F-box domain"/>
    <property type="match status" value="1"/>
</dbReference>
<dbReference type="EMBL" id="PYDT01000004">
    <property type="protein sequence ID" value="THU64811.1"/>
    <property type="molecule type" value="Genomic_DNA"/>
</dbReference>
<dbReference type="CDD" id="cd00167">
    <property type="entry name" value="SANT"/>
    <property type="match status" value="1"/>
</dbReference>
<dbReference type="PROSITE" id="PS50181">
    <property type="entry name" value="FBOX"/>
    <property type="match status" value="1"/>
</dbReference>
<protein>
    <recommendedName>
        <fullName evidence="1">F-box domain-containing protein</fullName>
    </recommendedName>
</protein>
<organism evidence="2 3">
    <name type="scientific">Musa balbisiana</name>
    <name type="common">Banana</name>
    <dbReference type="NCBI Taxonomy" id="52838"/>
    <lineage>
        <taxon>Eukaryota</taxon>
        <taxon>Viridiplantae</taxon>
        <taxon>Streptophyta</taxon>
        <taxon>Embryophyta</taxon>
        <taxon>Tracheophyta</taxon>
        <taxon>Spermatophyta</taxon>
        <taxon>Magnoliopsida</taxon>
        <taxon>Liliopsida</taxon>
        <taxon>Zingiberales</taxon>
        <taxon>Musaceae</taxon>
        <taxon>Musa</taxon>
    </lineage>
</organism>
<dbReference type="SMART" id="SM00256">
    <property type="entry name" value="FBOX"/>
    <property type="match status" value="1"/>
</dbReference>
<dbReference type="Gene3D" id="1.20.1280.50">
    <property type="match status" value="1"/>
</dbReference>
<comment type="caution">
    <text evidence="2">The sequence shown here is derived from an EMBL/GenBank/DDBJ whole genome shotgun (WGS) entry which is preliminary data.</text>
</comment>
<dbReference type="AlphaFoldDB" id="A0A4S8JRU8"/>
<proteinExistence type="predicted"/>
<dbReference type="Pfam" id="PF12937">
    <property type="entry name" value="F-box-like"/>
    <property type="match status" value="1"/>
</dbReference>
<reference evidence="2 3" key="1">
    <citation type="journal article" date="2019" name="Nat. Plants">
        <title>Genome sequencing of Musa balbisiana reveals subgenome evolution and function divergence in polyploid bananas.</title>
        <authorList>
            <person name="Yao X."/>
        </authorList>
    </citation>
    <scope>NUCLEOTIDE SEQUENCE [LARGE SCALE GENOMIC DNA]</scope>
    <source>
        <strain evidence="3">cv. DH-PKW</strain>
        <tissue evidence="2">Leaves</tissue>
    </source>
</reference>
<evidence type="ECO:0000259" key="1">
    <source>
        <dbReference type="PROSITE" id="PS50181"/>
    </source>
</evidence>
<dbReference type="PANTHER" id="PTHR46872">
    <property type="entry name" value="DNA BINDING PROTEIN"/>
    <property type="match status" value="1"/>
</dbReference>
<dbReference type="STRING" id="52838.A0A4S8JRU8"/>
<dbReference type="InterPro" id="IPR036047">
    <property type="entry name" value="F-box-like_dom_sf"/>
</dbReference>
<feature type="domain" description="F-box" evidence="1">
    <location>
        <begin position="9"/>
        <end position="55"/>
    </location>
</feature>
<dbReference type="PANTHER" id="PTHR46872:SF10">
    <property type="entry name" value="MYB-LIKE DOMAIN-CONTAINING PROTEIN"/>
    <property type="match status" value="1"/>
</dbReference>
<keyword evidence="3" id="KW-1185">Reference proteome</keyword>
<sequence length="950" mass="106828">MGVASSLSTMAKDLISAEVLKAVFTLLDGEDLVSCMLVSRQWRDTARDDYFWKCICTKKWPSICKRPPPAISYHKLFLTFSRSQPPQPLPPSRLSFNNLEFFIDLWSEQTLIFSEAVSGTVLRRGLKNPPPGIPDALKIHLDSTDYKMIMQVEPRFSFPLGQTIIVSVLVSRKDTNQIARIVNQSLFGYVDGNAFRALAYDYLIFAPGHPFISGIRAWVSLLFMANTAHSITDVFGIEIDFCDAANSENENAYYETLADDFSPMSSNSYCKSTNRPLASFRPRPPLCIGTDFSALGSLRSLLGLYMVFNQNEQSVADHTSDQFNCEHVRHLSYDGQLHVRPFAEGSTCEDIPAKSPVSDEERGFSSYHIDFENVIADPPSDNSYSNLSGKPSFSRVTGNNSEVIWLENGKRSFCDDETCLCASKRLKQVDQNFQLGSSEDVCFSNKKSLSVTAEDLKDGGTAAVAEDAIDQTTTSHWFAQSSSREAGLDPPVRVPSYPFCYGDIRQAAEFDQVEEIYSPVFGYFDQKHVVIGSNHQADVPEWRFYEFKNHIGDHEDCAFPGSSPLCDDDHIIDEDDSDKWNGTCVMPMPDSALLASDSVGLHYEMNCGCLDAASIRCVRQHVVETREKLRHNLGQDRFLEFGFGDMGEVVAEGWTEEEQQLFHEIVLSNPASGGRNFWDILPRVFPARNSKELVSYYFNVFMLRKRAEQNRLDPLHVDSDDDEWQENDDGEFTMAEDEDGEDSVVESLADQDNVPGEEDDIVEEDITEEADDVEDCNCYTLARNNEKRTCSDVKGCIGSDLSLPPGMQFTGSNLHHCVEEQDMQDDSCTSYEGQHNGADSCNPVDIFDSQHSLIEDHENFRKEYQNGNLSGLMDNGFFDSLCDPKSWDTSYCCESEKDDLLPTCNVIEEVCKIEWNTVEFLKRNLLVQLQELIPAEAHELQRGLNASVLT</sequence>
<dbReference type="InterPro" id="IPR001810">
    <property type="entry name" value="F-box_dom"/>
</dbReference>
<dbReference type="InterPro" id="IPR001005">
    <property type="entry name" value="SANT/Myb"/>
</dbReference>